<dbReference type="InterPro" id="IPR000352">
    <property type="entry name" value="Pep_chain_release_fac_I"/>
</dbReference>
<dbReference type="GO" id="GO:0072344">
    <property type="term" value="P:rescue of stalled ribosome"/>
    <property type="evidence" value="ECO:0007669"/>
    <property type="project" value="TreeGrafter"/>
</dbReference>
<dbReference type="GO" id="GO:0004045">
    <property type="term" value="F:peptidyl-tRNA hydrolase activity"/>
    <property type="evidence" value="ECO:0007669"/>
    <property type="project" value="TreeGrafter"/>
</dbReference>
<proteinExistence type="predicted"/>
<name>A0A1F7FFB1_UNCRA</name>
<feature type="region of interest" description="Disordered" evidence="1">
    <location>
        <begin position="104"/>
        <end position="144"/>
    </location>
</feature>
<gene>
    <name evidence="3" type="ORF">A2519_03720</name>
</gene>
<dbReference type="NCBIfam" id="NF006718">
    <property type="entry name" value="PRK09256.1"/>
    <property type="match status" value="1"/>
</dbReference>
<dbReference type="PANTHER" id="PTHR47814:SF1">
    <property type="entry name" value="PEPTIDYL-TRNA HYDROLASE ARFB"/>
    <property type="match status" value="1"/>
</dbReference>
<sequence>MASITITQGIAIDESELSYRFIRSSGPGGQNVNKVATAVQLSFNVQGSVSLPAHVRDRMLTLYKNRISTKGVLTIDARQYRTQERNRADAIERLTTFISEAARLPKKRVRTKPSRTAKRKRVENKRHRSEIKKLRIKPRTGESL</sequence>
<dbReference type="SUPFAM" id="SSF110916">
    <property type="entry name" value="Peptidyl-tRNA hydrolase domain-like"/>
    <property type="match status" value="1"/>
</dbReference>
<dbReference type="EMBL" id="MFYX01000057">
    <property type="protein sequence ID" value="OGK05389.1"/>
    <property type="molecule type" value="Genomic_DNA"/>
</dbReference>
<dbReference type="Pfam" id="PF00472">
    <property type="entry name" value="RF-1"/>
    <property type="match status" value="1"/>
</dbReference>
<feature type="domain" description="Prokaryotic-type class I peptide chain release factors" evidence="2">
    <location>
        <begin position="23"/>
        <end position="39"/>
    </location>
</feature>
<dbReference type="Gene3D" id="3.30.160.20">
    <property type="match status" value="1"/>
</dbReference>
<dbReference type="GO" id="GO:0003747">
    <property type="term" value="F:translation release factor activity"/>
    <property type="evidence" value="ECO:0007669"/>
    <property type="project" value="InterPro"/>
</dbReference>
<dbReference type="AlphaFoldDB" id="A0A1F7FFB1"/>
<dbReference type="FunFam" id="3.30.160.20:FF:000046">
    <property type="entry name" value="Peptidyl-tRNA hydrolase ICT1"/>
    <property type="match status" value="1"/>
</dbReference>
<feature type="compositionally biased region" description="Basic residues" evidence="1">
    <location>
        <begin position="104"/>
        <end position="138"/>
    </location>
</feature>
<dbReference type="PANTHER" id="PTHR47814">
    <property type="entry name" value="PEPTIDYL-TRNA HYDROLASE ARFB"/>
    <property type="match status" value="1"/>
</dbReference>
<organism evidence="3 4">
    <name type="scientific">Candidatus Raymondbacteria bacterium RIFOXYD12_FULL_49_13</name>
    <dbReference type="NCBI Taxonomy" id="1817890"/>
    <lineage>
        <taxon>Bacteria</taxon>
        <taxon>Raymondiibacteriota</taxon>
    </lineage>
</organism>
<protein>
    <recommendedName>
        <fullName evidence="2">Prokaryotic-type class I peptide chain release factors domain-containing protein</fullName>
    </recommendedName>
</protein>
<dbReference type="GO" id="GO:0043022">
    <property type="term" value="F:ribosome binding"/>
    <property type="evidence" value="ECO:0007669"/>
    <property type="project" value="TreeGrafter"/>
</dbReference>
<reference evidence="3 4" key="1">
    <citation type="journal article" date="2016" name="Nat. Commun.">
        <title>Thousands of microbial genomes shed light on interconnected biogeochemical processes in an aquifer system.</title>
        <authorList>
            <person name="Anantharaman K."/>
            <person name="Brown C.T."/>
            <person name="Hug L.A."/>
            <person name="Sharon I."/>
            <person name="Castelle C.J."/>
            <person name="Probst A.J."/>
            <person name="Thomas B.C."/>
            <person name="Singh A."/>
            <person name="Wilkins M.J."/>
            <person name="Karaoz U."/>
            <person name="Brodie E.L."/>
            <person name="Williams K.H."/>
            <person name="Hubbard S.S."/>
            <person name="Banfield J.F."/>
        </authorList>
    </citation>
    <scope>NUCLEOTIDE SEQUENCE [LARGE SCALE GENOMIC DNA]</scope>
</reference>
<evidence type="ECO:0000313" key="4">
    <source>
        <dbReference type="Proteomes" id="UP000179243"/>
    </source>
</evidence>
<evidence type="ECO:0000313" key="3">
    <source>
        <dbReference type="EMBL" id="OGK05389.1"/>
    </source>
</evidence>
<accession>A0A1F7FFB1</accession>
<comment type="caution">
    <text evidence="3">The sequence shown here is derived from an EMBL/GenBank/DDBJ whole genome shotgun (WGS) entry which is preliminary data.</text>
</comment>
<dbReference type="Proteomes" id="UP000179243">
    <property type="component" value="Unassembled WGS sequence"/>
</dbReference>
<dbReference type="PROSITE" id="PS00745">
    <property type="entry name" value="RF_PROK_I"/>
    <property type="match status" value="1"/>
</dbReference>
<evidence type="ECO:0000259" key="2">
    <source>
        <dbReference type="PROSITE" id="PS00745"/>
    </source>
</evidence>
<evidence type="ECO:0000256" key="1">
    <source>
        <dbReference type="SAM" id="MobiDB-lite"/>
    </source>
</evidence>